<dbReference type="InterPro" id="IPR005828">
    <property type="entry name" value="MFS_sugar_transport-like"/>
</dbReference>
<comment type="similarity">
    <text evidence="2">Belongs to the short-chain dehydrogenases/reductases (SDR) family.</text>
</comment>
<dbReference type="InterPro" id="IPR020904">
    <property type="entry name" value="Sc_DH/Rdtase_CS"/>
</dbReference>
<dbReference type="Pfam" id="PF13561">
    <property type="entry name" value="adh_short_C2"/>
    <property type="match status" value="1"/>
</dbReference>
<dbReference type="PRINTS" id="PR00080">
    <property type="entry name" value="SDRFAMILY"/>
</dbReference>
<proteinExistence type="inferred from homology"/>
<dbReference type="PROSITE" id="PS00061">
    <property type="entry name" value="ADH_SHORT"/>
    <property type="match status" value="1"/>
</dbReference>
<gene>
    <name evidence="10" type="ORF">MAR_029131</name>
</gene>
<evidence type="ECO:0000313" key="11">
    <source>
        <dbReference type="Proteomes" id="UP001164746"/>
    </source>
</evidence>
<name>A0ABY7DIK7_MYAAR</name>
<evidence type="ECO:0000256" key="9">
    <source>
        <dbReference type="SAM" id="Phobius"/>
    </source>
</evidence>
<evidence type="ECO:0000256" key="2">
    <source>
        <dbReference type="ARBA" id="ARBA00006484"/>
    </source>
</evidence>
<feature type="transmembrane region" description="Helical" evidence="9">
    <location>
        <begin position="336"/>
        <end position="357"/>
    </location>
</feature>
<reference evidence="10" key="1">
    <citation type="submission" date="2022-11" db="EMBL/GenBank/DDBJ databases">
        <title>Centuries of genome instability and evolution in soft-shell clam transmissible cancer (bioRxiv).</title>
        <authorList>
            <person name="Hart S.F.M."/>
            <person name="Yonemitsu M.A."/>
            <person name="Giersch R.M."/>
            <person name="Beal B.F."/>
            <person name="Arriagada G."/>
            <person name="Davis B.W."/>
            <person name="Ostrander E.A."/>
            <person name="Goff S.P."/>
            <person name="Metzger M.J."/>
        </authorList>
    </citation>
    <scope>NUCLEOTIDE SEQUENCE</scope>
    <source>
        <strain evidence="10">MELC-2E11</strain>
        <tissue evidence="10">Siphon/mantle</tissue>
    </source>
</reference>
<keyword evidence="4 9" id="KW-0812">Transmembrane</keyword>
<feature type="transmembrane region" description="Helical" evidence="9">
    <location>
        <begin position="12"/>
        <end position="32"/>
    </location>
</feature>
<dbReference type="PROSITE" id="PS00217">
    <property type="entry name" value="SUGAR_TRANSPORT_2"/>
    <property type="match status" value="1"/>
</dbReference>
<dbReference type="InterPro" id="IPR002347">
    <property type="entry name" value="SDR_fam"/>
</dbReference>
<dbReference type="PANTHER" id="PTHR44252">
    <property type="entry name" value="D-ERYTHRULOSE REDUCTASE"/>
    <property type="match status" value="1"/>
</dbReference>
<sequence>MTASTKNLDEILYSLGGCGNFQIAISVCIHVIKALVSWSFSTLVVSSKQPKLWWCVEDAGILNKTLCLESNLSSTCLENTCFTNGTACSRFKYGDSVETIVTEWDLNCDLSFVPSTIATIQVGGMLIGNFLGGQLADMFGRRPIIIIGCFLITAFNFIGYFSQSWILFAVTRLIIGIGSGFFLSNQYNYMCEFSTGRWRAWTVSVPSWSIEVCLFALFAWLLKDWRSIQLMVSIFGIPCIVMTWFLPESLRWYVAHNRHEDARNLAERIASVNKIHLEEVPEMPQMSLGLVAYGIGFGIQALSGNLYINLFLYNVIQIPTRASTAWLQNKFGRKKTSIGCFAIVVVSGFIVGIVQSADAPHKDKLTNGFALVAGFGIEMAWGSVQTITIESFPTVVRTIGFGTVSVIARVGAMIGPQLDKYVPGILYYVSAAMSALSIVCLAWIEETANTPMSDRIEINVKNIKDSRKKNDPRIETHCQDISKWDETRALLIHIGPVHMLVNNAAINILAPVLDASQEQFDKIMDINLKAAFNITQVVTGQMVASGIEGSVVNVSSIAAGYVFKDALVYSMSKAALDMMTKGFAFELGSKGIRVNSVHPTLVLTDMGKLYLKDNPGREEQFIQAIPSRRIPEVQDVIDVITFLLGSGAQMMNGAILPVDGGQTIQCMSTGQ</sequence>
<feature type="transmembrane region" description="Helical" evidence="9">
    <location>
        <begin position="425"/>
        <end position="444"/>
    </location>
</feature>
<dbReference type="InterPro" id="IPR051737">
    <property type="entry name" value="L-xylulose/Carbonyl_redctase"/>
</dbReference>
<dbReference type="InterPro" id="IPR036259">
    <property type="entry name" value="MFS_trans_sf"/>
</dbReference>
<evidence type="ECO:0000256" key="1">
    <source>
        <dbReference type="ARBA" id="ARBA00004141"/>
    </source>
</evidence>
<feature type="transmembrane region" description="Helical" evidence="9">
    <location>
        <begin position="112"/>
        <end position="131"/>
    </location>
</feature>
<organism evidence="10 11">
    <name type="scientific">Mya arenaria</name>
    <name type="common">Soft-shell clam</name>
    <dbReference type="NCBI Taxonomy" id="6604"/>
    <lineage>
        <taxon>Eukaryota</taxon>
        <taxon>Metazoa</taxon>
        <taxon>Spiralia</taxon>
        <taxon>Lophotrochozoa</taxon>
        <taxon>Mollusca</taxon>
        <taxon>Bivalvia</taxon>
        <taxon>Autobranchia</taxon>
        <taxon>Heteroconchia</taxon>
        <taxon>Euheterodonta</taxon>
        <taxon>Imparidentia</taxon>
        <taxon>Neoheterodontei</taxon>
        <taxon>Myida</taxon>
        <taxon>Myoidea</taxon>
        <taxon>Myidae</taxon>
        <taxon>Mya</taxon>
    </lineage>
</organism>
<evidence type="ECO:0000256" key="8">
    <source>
        <dbReference type="ARBA" id="ARBA00023136"/>
    </source>
</evidence>
<feature type="transmembrane region" description="Helical" evidence="9">
    <location>
        <begin position="203"/>
        <end position="222"/>
    </location>
</feature>
<dbReference type="Pfam" id="PF07690">
    <property type="entry name" value="MFS_1"/>
    <property type="match status" value="1"/>
</dbReference>
<feature type="transmembrane region" description="Helical" evidence="9">
    <location>
        <begin position="143"/>
        <end position="159"/>
    </location>
</feature>
<protein>
    <submittedName>
        <fullName evidence="10">DCXR-like protein</fullName>
    </submittedName>
</protein>
<feature type="transmembrane region" description="Helical" evidence="9">
    <location>
        <begin position="290"/>
        <end position="316"/>
    </location>
</feature>
<feature type="transmembrane region" description="Helical" evidence="9">
    <location>
        <begin position="165"/>
        <end position="183"/>
    </location>
</feature>
<keyword evidence="8 9" id="KW-0472">Membrane</keyword>
<keyword evidence="11" id="KW-1185">Reference proteome</keyword>
<dbReference type="Gene3D" id="1.20.1250.20">
    <property type="entry name" value="MFS general substrate transporter like domains"/>
    <property type="match status" value="2"/>
</dbReference>
<dbReference type="SUPFAM" id="SSF103473">
    <property type="entry name" value="MFS general substrate transporter"/>
    <property type="match status" value="1"/>
</dbReference>
<evidence type="ECO:0000256" key="4">
    <source>
        <dbReference type="ARBA" id="ARBA00022692"/>
    </source>
</evidence>
<dbReference type="InterPro" id="IPR036291">
    <property type="entry name" value="NAD(P)-bd_dom_sf"/>
</dbReference>
<dbReference type="PROSITE" id="PS00216">
    <property type="entry name" value="SUGAR_TRANSPORT_1"/>
    <property type="match status" value="1"/>
</dbReference>
<dbReference type="PRINTS" id="PR00081">
    <property type="entry name" value="GDHRDH"/>
</dbReference>
<evidence type="ECO:0000256" key="7">
    <source>
        <dbReference type="ARBA" id="ARBA00023002"/>
    </source>
</evidence>
<comment type="subcellular location">
    <subcellularLocation>
        <location evidence="1">Membrane</location>
        <topology evidence="1">Multi-pass membrane protein</topology>
    </subcellularLocation>
</comment>
<keyword evidence="5" id="KW-0521">NADP</keyword>
<evidence type="ECO:0000256" key="5">
    <source>
        <dbReference type="ARBA" id="ARBA00022857"/>
    </source>
</evidence>
<evidence type="ECO:0000313" key="10">
    <source>
        <dbReference type="EMBL" id="WAQ96441.1"/>
    </source>
</evidence>
<accession>A0ABY7DIK7</accession>
<dbReference type="InterPro" id="IPR005829">
    <property type="entry name" value="Sugar_transporter_CS"/>
</dbReference>
<comment type="subunit">
    <text evidence="3">Homotetramer.</text>
</comment>
<dbReference type="Proteomes" id="UP001164746">
    <property type="component" value="Chromosome 2"/>
</dbReference>
<dbReference type="InterPro" id="IPR011701">
    <property type="entry name" value="MFS"/>
</dbReference>
<dbReference type="Gene3D" id="3.40.50.720">
    <property type="entry name" value="NAD(P)-binding Rossmann-like Domain"/>
    <property type="match status" value="1"/>
</dbReference>
<keyword evidence="6 9" id="KW-1133">Transmembrane helix</keyword>
<dbReference type="PANTHER" id="PTHR44252:SF3">
    <property type="entry name" value="D-ERYTHRULOSE REDUCTASE-RELATED"/>
    <property type="match status" value="1"/>
</dbReference>
<keyword evidence="7" id="KW-0560">Oxidoreductase</keyword>
<dbReference type="SUPFAM" id="SSF51735">
    <property type="entry name" value="NAD(P)-binding Rossmann-fold domains"/>
    <property type="match status" value="1"/>
</dbReference>
<dbReference type="Pfam" id="PF00083">
    <property type="entry name" value="Sugar_tr"/>
    <property type="match status" value="1"/>
</dbReference>
<evidence type="ECO:0000256" key="6">
    <source>
        <dbReference type="ARBA" id="ARBA00022989"/>
    </source>
</evidence>
<evidence type="ECO:0000256" key="3">
    <source>
        <dbReference type="ARBA" id="ARBA00011881"/>
    </source>
</evidence>
<dbReference type="EMBL" id="CP111013">
    <property type="protein sequence ID" value="WAQ96441.1"/>
    <property type="molecule type" value="Genomic_DNA"/>
</dbReference>